<evidence type="ECO:0000313" key="4">
    <source>
        <dbReference type="EMBL" id="ACO66036.1"/>
    </source>
</evidence>
<dbReference type="GO" id="GO:0005783">
    <property type="term" value="C:endoplasmic reticulum"/>
    <property type="evidence" value="ECO:0007669"/>
    <property type="project" value="TreeGrafter"/>
</dbReference>
<feature type="region of interest" description="Disordered" evidence="2">
    <location>
        <begin position="45"/>
        <end position="80"/>
    </location>
</feature>
<dbReference type="RefSeq" id="XP_002504778.1">
    <property type="nucleotide sequence ID" value="XM_002504732.1"/>
</dbReference>
<dbReference type="EMBL" id="CP001330">
    <property type="protein sequence ID" value="ACO66036.1"/>
    <property type="molecule type" value="Genomic_DNA"/>
</dbReference>
<dbReference type="Gene3D" id="1.10.8.10">
    <property type="entry name" value="DNA helicase RuvA subunit, C-terminal domain"/>
    <property type="match status" value="1"/>
</dbReference>
<feature type="compositionally biased region" description="Basic and acidic residues" evidence="2">
    <location>
        <begin position="316"/>
        <end position="340"/>
    </location>
</feature>
<accession>C1EDD8</accession>
<reference evidence="4 5" key="1">
    <citation type="journal article" date="2009" name="Science">
        <title>Green evolution and dynamic adaptations revealed by genomes of the marine picoeukaryotes Micromonas.</title>
        <authorList>
            <person name="Worden A.Z."/>
            <person name="Lee J.H."/>
            <person name="Mock T."/>
            <person name="Rouze P."/>
            <person name="Simmons M.P."/>
            <person name="Aerts A.L."/>
            <person name="Allen A.E."/>
            <person name="Cuvelier M.L."/>
            <person name="Derelle E."/>
            <person name="Everett M.V."/>
            <person name="Foulon E."/>
            <person name="Grimwood J."/>
            <person name="Gundlach H."/>
            <person name="Henrissat B."/>
            <person name="Napoli C."/>
            <person name="McDonald S.M."/>
            <person name="Parker M.S."/>
            <person name="Rombauts S."/>
            <person name="Salamov A."/>
            <person name="Von Dassow P."/>
            <person name="Badger J.H."/>
            <person name="Coutinho P.M."/>
            <person name="Demir E."/>
            <person name="Dubchak I."/>
            <person name="Gentemann C."/>
            <person name="Eikrem W."/>
            <person name="Gready J.E."/>
            <person name="John U."/>
            <person name="Lanier W."/>
            <person name="Lindquist E.A."/>
            <person name="Lucas S."/>
            <person name="Mayer K.F."/>
            <person name="Moreau H."/>
            <person name="Not F."/>
            <person name="Otillar R."/>
            <person name="Panaud O."/>
            <person name="Pangilinan J."/>
            <person name="Paulsen I."/>
            <person name="Piegu B."/>
            <person name="Poliakov A."/>
            <person name="Robbens S."/>
            <person name="Schmutz J."/>
            <person name="Toulza E."/>
            <person name="Wyss T."/>
            <person name="Zelensky A."/>
            <person name="Zhou K."/>
            <person name="Armbrust E.V."/>
            <person name="Bhattacharya D."/>
            <person name="Goodenough U.W."/>
            <person name="Van de Peer Y."/>
            <person name="Grigoriev I.V."/>
        </authorList>
    </citation>
    <scope>NUCLEOTIDE SEQUENCE [LARGE SCALE GENOMIC DNA]</scope>
    <source>
        <strain evidence="5">RCC299 / NOUM17</strain>
    </source>
</reference>
<dbReference type="InterPro" id="IPR029071">
    <property type="entry name" value="Ubiquitin-like_domsf"/>
</dbReference>
<evidence type="ECO:0000313" key="5">
    <source>
        <dbReference type="Proteomes" id="UP000002009"/>
    </source>
</evidence>
<dbReference type="PANTHER" id="PTHR23322">
    <property type="entry name" value="FAS-ASSOCIATED PROTEIN"/>
    <property type="match status" value="1"/>
</dbReference>
<dbReference type="SMART" id="SM00166">
    <property type="entry name" value="UBX"/>
    <property type="match status" value="1"/>
</dbReference>
<dbReference type="PANTHER" id="PTHR23322:SF1">
    <property type="entry name" value="FAS-ASSOCIATED FACTOR 2"/>
    <property type="match status" value="1"/>
</dbReference>
<evidence type="ECO:0000259" key="3">
    <source>
        <dbReference type="PROSITE" id="PS50033"/>
    </source>
</evidence>
<dbReference type="eggNOG" id="KOG1363">
    <property type="taxonomic scope" value="Eukaryota"/>
</dbReference>
<dbReference type="SMART" id="SM00594">
    <property type="entry name" value="UAS"/>
    <property type="match status" value="1"/>
</dbReference>
<protein>
    <recommendedName>
        <fullName evidence="3">UBX domain-containing protein</fullName>
    </recommendedName>
</protein>
<dbReference type="AlphaFoldDB" id="C1EDD8"/>
<dbReference type="KEGG" id="mis:MICPUN_106204"/>
<dbReference type="FunCoup" id="C1EDD8">
    <property type="interactions" value="1842"/>
</dbReference>
<feature type="compositionally biased region" description="Basic and acidic residues" evidence="2">
    <location>
        <begin position="350"/>
        <end position="359"/>
    </location>
</feature>
<dbReference type="GO" id="GO:0036503">
    <property type="term" value="P:ERAD pathway"/>
    <property type="evidence" value="ECO:0007669"/>
    <property type="project" value="TreeGrafter"/>
</dbReference>
<keyword evidence="5" id="KW-1185">Reference proteome</keyword>
<sequence>MSPGLSEDEQVATLASIAGLEDLEHARRMLRQHGGNLEAAVNTAMGFTAPPDPSNAVGHADPRDGGRSAPGSRPRQRVRPLRPNPLVQLLNIPVDIVRATFGIVFKVIGGVLVGLVGRNNARRIAHAATGGDTDDPVESAIKFKRMMTREFGANLPNFLECSHASALRAATDELKLLFVYLHAPEHPGSRAFCRDVLTHPDVVAVVNSPSFTAWGGDVRETDAHLLASRLHPSTFPYVALMTSTPGERGGTLVLAVEGAVEPSDLARLLAESAEERGVELAGVRAERDARQTERRIRDEQDAAYRAALEADARREREAAERRAAEEEEEARKEALERAAQEEAAAVAAEEEARLRSVEKRREEKSAVLADEPPEGAQGVCKVLVRFPDGSRQQRRFLGDDVVEDLYTWVDTLEEHTGLHYSLVSNFPRKVFSRTDDGGVTLNDGDLCPQATLMYRLDD</sequence>
<feature type="region of interest" description="Disordered" evidence="2">
    <location>
        <begin position="316"/>
        <end position="359"/>
    </location>
</feature>
<dbReference type="PROSITE" id="PS50033">
    <property type="entry name" value="UBX"/>
    <property type="match status" value="1"/>
</dbReference>
<keyword evidence="1" id="KW-0175">Coiled coil</keyword>
<feature type="domain" description="UBX" evidence="3">
    <location>
        <begin position="375"/>
        <end position="454"/>
    </location>
</feature>
<dbReference type="InterPro" id="IPR050730">
    <property type="entry name" value="UBX_domain-protein"/>
</dbReference>
<proteinExistence type="predicted"/>
<dbReference type="Pfam" id="PF00789">
    <property type="entry name" value="UBX"/>
    <property type="match status" value="1"/>
</dbReference>
<dbReference type="CDD" id="cd01767">
    <property type="entry name" value="UBX"/>
    <property type="match status" value="1"/>
</dbReference>
<dbReference type="Gene3D" id="3.10.20.90">
    <property type="entry name" value="Phosphatidylinositol 3-kinase Catalytic Subunit, Chain A, domain 1"/>
    <property type="match status" value="1"/>
</dbReference>
<dbReference type="OrthoDB" id="1026733at2759"/>
<name>C1EDD8_MICCC</name>
<dbReference type="InParanoid" id="C1EDD8"/>
<dbReference type="OMA" id="YFCESIF"/>
<dbReference type="GO" id="GO:0043130">
    <property type="term" value="F:ubiquitin binding"/>
    <property type="evidence" value="ECO:0007669"/>
    <property type="project" value="TreeGrafter"/>
</dbReference>
<organism evidence="4 5">
    <name type="scientific">Micromonas commoda (strain RCC299 / NOUM17 / CCMP2709)</name>
    <name type="common">Picoplanktonic green alga</name>
    <dbReference type="NCBI Taxonomy" id="296587"/>
    <lineage>
        <taxon>Eukaryota</taxon>
        <taxon>Viridiplantae</taxon>
        <taxon>Chlorophyta</taxon>
        <taxon>Mamiellophyceae</taxon>
        <taxon>Mamiellales</taxon>
        <taxon>Mamiellaceae</taxon>
        <taxon>Micromonas</taxon>
    </lineage>
</organism>
<evidence type="ECO:0000256" key="2">
    <source>
        <dbReference type="SAM" id="MobiDB-lite"/>
    </source>
</evidence>
<dbReference type="InterPro" id="IPR036249">
    <property type="entry name" value="Thioredoxin-like_sf"/>
</dbReference>
<dbReference type="STRING" id="296587.C1EDD8"/>
<dbReference type="Pfam" id="PF14555">
    <property type="entry name" value="UBA_4"/>
    <property type="match status" value="1"/>
</dbReference>
<dbReference type="Gene3D" id="3.40.30.10">
    <property type="entry name" value="Glutaredoxin"/>
    <property type="match status" value="1"/>
</dbReference>
<evidence type="ECO:0000256" key="1">
    <source>
        <dbReference type="ARBA" id="ARBA00023054"/>
    </source>
</evidence>
<dbReference type="SUPFAM" id="SSF54236">
    <property type="entry name" value="Ubiquitin-like"/>
    <property type="match status" value="1"/>
</dbReference>
<dbReference type="SUPFAM" id="SSF52833">
    <property type="entry name" value="Thioredoxin-like"/>
    <property type="match status" value="1"/>
</dbReference>
<dbReference type="Proteomes" id="UP000002009">
    <property type="component" value="Chromosome 11"/>
</dbReference>
<dbReference type="GeneID" id="8247200"/>
<gene>
    <name evidence="4" type="ORF">MICPUN_106204</name>
</gene>
<dbReference type="InterPro" id="IPR001012">
    <property type="entry name" value="UBX_dom"/>
</dbReference>
<dbReference type="InterPro" id="IPR006577">
    <property type="entry name" value="UAS"/>
</dbReference>